<dbReference type="Pfam" id="PF00488">
    <property type="entry name" value="MutS_V"/>
    <property type="match status" value="1"/>
</dbReference>
<gene>
    <name evidence="8" type="primary">mutS2</name>
    <name evidence="8" type="synonym">rqcU</name>
    <name evidence="11" type="ORF">H9757_03065</name>
</gene>
<comment type="function">
    <text evidence="8">Endonuclease that is involved in the suppression of homologous recombination and thus may have a key role in the control of bacterial genetic diversity.</text>
</comment>
<keyword evidence="8 11" id="KW-0255">Endonuclease</keyword>
<dbReference type="GO" id="GO:0072344">
    <property type="term" value="P:rescue of stalled ribosome"/>
    <property type="evidence" value="ECO:0007669"/>
    <property type="project" value="UniProtKB-UniRule"/>
</dbReference>
<evidence type="ECO:0000259" key="10">
    <source>
        <dbReference type="PROSITE" id="PS50828"/>
    </source>
</evidence>
<keyword evidence="1 8" id="KW-0540">Nuclease</keyword>
<dbReference type="SMART" id="SM00533">
    <property type="entry name" value="MUTSd"/>
    <property type="match status" value="1"/>
</dbReference>
<reference evidence="11" key="1">
    <citation type="journal article" date="2021" name="PeerJ">
        <title>Extensive microbial diversity within the chicken gut microbiome revealed by metagenomics and culture.</title>
        <authorList>
            <person name="Gilroy R."/>
            <person name="Ravi A."/>
            <person name="Getino M."/>
            <person name="Pursley I."/>
            <person name="Horton D.L."/>
            <person name="Alikhan N.F."/>
            <person name="Baker D."/>
            <person name="Gharbi K."/>
            <person name="Hall N."/>
            <person name="Watson M."/>
            <person name="Adriaenssens E.M."/>
            <person name="Foster-Nyarko E."/>
            <person name="Jarju S."/>
            <person name="Secka A."/>
            <person name="Antonio M."/>
            <person name="Oren A."/>
            <person name="Chaudhuri R.R."/>
            <person name="La Ragione R."/>
            <person name="Hildebrand F."/>
            <person name="Pallen M.J."/>
        </authorList>
    </citation>
    <scope>NUCLEOTIDE SEQUENCE</scope>
    <source>
        <strain evidence="11">ChiGjej1B1-1692</strain>
    </source>
</reference>
<evidence type="ECO:0000256" key="6">
    <source>
        <dbReference type="ARBA" id="ARBA00022884"/>
    </source>
</evidence>
<keyword evidence="7 8" id="KW-0238">DNA-binding</keyword>
<keyword evidence="2 8" id="KW-0699">rRNA-binding</keyword>
<dbReference type="InterPro" id="IPR002625">
    <property type="entry name" value="Smr_dom"/>
</dbReference>
<evidence type="ECO:0000313" key="11">
    <source>
        <dbReference type="EMBL" id="HJC38035.1"/>
    </source>
</evidence>
<dbReference type="PIRSF" id="PIRSF005814">
    <property type="entry name" value="MutS_YshD"/>
    <property type="match status" value="1"/>
</dbReference>
<dbReference type="AlphaFoldDB" id="A0A9D2NT46"/>
<organism evidence="11 12">
    <name type="scientific">Candidatus Mediterraneibacter faecigallinarum</name>
    <dbReference type="NCBI Taxonomy" id="2838669"/>
    <lineage>
        <taxon>Bacteria</taxon>
        <taxon>Bacillati</taxon>
        <taxon>Bacillota</taxon>
        <taxon>Clostridia</taxon>
        <taxon>Lachnospirales</taxon>
        <taxon>Lachnospiraceae</taxon>
        <taxon>Mediterraneibacter</taxon>
    </lineage>
</organism>
<comment type="function">
    <text evidence="8">Acts as a ribosome collision sensor, splitting the ribosome into its 2 subunits. Detects stalled/collided 70S ribosomes which it binds and splits by an ATP-hydrolysis driven conformational change. Acts upstream of the ribosome quality control system (RQC), a ribosome-associated complex that mediates the extraction of incompletely synthesized nascent chains from stalled ribosomes and their subsequent degradation. Probably generates substrates for RQC.</text>
</comment>
<dbReference type="InterPro" id="IPR036063">
    <property type="entry name" value="Smr_dom_sf"/>
</dbReference>
<dbReference type="PROSITE" id="PS00486">
    <property type="entry name" value="DNA_MISMATCH_REPAIR_2"/>
    <property type="match status" value="1"/>
</dbReference>
<evidence type="ECO:0000313" key="12">
    <source>
        <dbReference type="Proteomes" id="UP000823894"/>
    </source>
</evidence>
<keyword evidence="9" id="KW-0175">Coiled coil</keyword>
<evidence type="ECO:0000256" key="5">
    <source>
        <dbReference type="ARBA" id="ARBA00022840"/>
    </source>
</evidence>
<dbReference type="InterPro" id="IPR046893">
    <property type="entry name" value="MSSS"/>
</dbReference>
<dbReference type="FunFam" id="3.40.50.300:FF:000830">
    <property type="entry name" value="Endonuclease MutS2"/>
    <property type="match status" value="1"/>
</dbReference>
<dbReference type="CDD" id="cd03280">
    <property type="entry name" value="ABC_MutS2"/>
    <property type="match status" value="1"/>
</dbReference>
<comment type="similarity">
    <text evidence="8">Belongs to the DNA mismatch repair MutS family. MutS2 subfamily.</text>
</comment>
<dbReference type="PANTHER" id="PTHR48466">
    <property type="entry name" value="OS10G0509000 PROTEIN-RELATED"/>
    <property type="match status" value="1"/>
</dbReference>
<evidence type="ECO:0000256" key="9">
    <source>
        <dbReference type="SAM" id="Coils"/>
    </source>
</evidence>
<accession>A0A9D2NT46</accession>
<dbReference type="InterPro" id="IPR005747">
    <property type="entry name" value="MutS2"/>
</dbReference>
<evidence type="ECO:0000256" key="3">
    <source>
        <dbReference type="ARBA" id="ARBA00022741"/>
    </source>
</evidence>
<protein>
    <recommendedName>
        <fullName evidence="8">Endonuclease MutS2</fullName>
        <ecNumber evidence="8">3.1.-.-</ecNumber>
    </recommendedName>
    <alternativeName>
        <fullName evidence="8">Ribosome-associated protein quality control-upstream factor</fullName>
        <shortName evidence="8">RQC-upstream factor</shortName>
        <shortName evidence="8">RqcU</shortName>
        <ecNumber evidence="8">3.6.4.-</ecNumber>
    </alternativeName>
</protein>
<dbReference type="GO" id="GO:0016887">
    <property type="term" value="F:ATP hydrolysis activity"/>
    <property type="evidence" value="ECO:0007669"/>
    <property type="project" value="InterPro"/>
</dbReference>
<dbReference type="NCBIfam" id="TIGR01069">
    <property type="entry name" value="mutS2"/>
    <property type="match status" value="1"/>
</dbReference>
<keyword evidence="6 8" id="KW-0694">RNA-binding</keyword>
<dbReference type="InterPro" id="IPR000432">
    <property type="entry name" value="DNA_mismatch_repair_MutS_C"/>
</dbReference>
<dbReference type="SUPFAM" id="SSF52540">
    <property type="entry name" value="P-loop containing nucleoside triphosphate hydrolases"/>
    <property type="match status" value="1"/>
</dbReference>
<dbReference type="GO" id="GO:0019843">
    <property type="term" value="F:rRNA binding"/>
    <property type="evidence" value="ECO:0007669"/>
    <property type="project" value="UniProtKB-UniRule"/>
</dbReference>
<evidence type="ECO:0000256" key="2">
    <source>
        <dbReference type="ARBA" id="ARBA00022730"/>
    </source>
</evidence>
<comment type="caution">
    <text evidence="11">The sequence shown here is derived from an EMBL/GenBank/DDBJ whole genome shotgun (WGS) entry which is preliminary data.</text>
</comment>
<dbReference type="InterPro" id="IPR036187">
    <property type="entry name" value="DNA_mismatch_repair_MutS_sf"/>
</dbReference>
<dbReference type="Gene3D" id="3.40.50.300">
    <property type="entry name" value="P-loop containing nucleotide triphosphate hydrolases"/>
    <property type="match status" value="1"/>
</dbReference>
<dbReference type="GO" id="GO:0030983">
    <property type="term" value="F:mismatched DNA binding"/>
    <property type="evidence" value="ECO:0007669"/>
    <property type="project" value="InterPro"/>
</dbReference>
<dbReference type="HAMAP" id="MF_00092">
    <property type="entry name" value="MutS2"/>
    <property type="match status" value="1"/>
</dbReference>
<dbReference type="GO" id="GO:0004519">
    <property type="term" value="F:endonuclease activity"/>
    <property type="evidence" value="ECO:0007669"/>
    <property type="project" value="UniProtKB-UniRule"/>
</dbReference>
<dbReference type="SUPFAM" id="SSF160443">
    <property type="entry name" value="SMR domain-like"/>
    <property type="match status" value="1"/>
</dbReference>
<dbReference type="EC" id="3.1.-.-" evidence="8"/>
<feature type="coiled-coil region" evidence="9">
    <location>
        <begin position="517"/>
        <end position="622"/>
    </location>
</feature>
<dbReference type="GO" id="GO:0005524">
    <property type="term" value="F:ATP binding"/>
    <property type="evidence" value="ECO:0007669"/>
    <property type="project" value="UniProtKB-UniRule"/>
</dbReference>
<dbReference type="InterPro" id="IPR007696">
    <property type="entry name" value="DNA_mismatch_repair_MutS_core"/>
</dbReference>
<keyword evidence="5 8" id="KW-0067">ATP-binding</keyword>
<dbReference type="CDD" id="cd06503">
    <property type="entry name" value="ATP-synt_Fo_b"/>
    <property type="match status" value="1"/>
</dbReference>
<evidence type="ECO:0000256" key="4">
    <source>
        <dbReference type="ARBA" id="ARBA00022801"/>
    </source>
</evidence>
<dbReference type="Pfam" id="PF20297">
    <property type="entry name" value="MSSS"/>
    <property type="match status" value="1"/>
</dbReference>
<dbReference type="EMBL" id="DWWK01000038">
    <property type="protein sequence ID" value="HJC38035.1"/>
    <property type="molecule type" value="Genomic_DNA"/>
</dbReference>
<name>A0A9D2NT46_9FIRM</name>
<dbReference type="InterPro" id="IPR045076">
    <property type="entry name" value="MutS"/>
</dbReference>
<evidence type="ECO:0000256" key="7">
    <source>
        <dbReference type="ARBA" id="ARBA00023125"/>
    </source>
</evidence>
<comment type="subunit">
    <text evidence="8">Homodimer. Binds to stalled ribosomes, contacting rRNA.</text>
</comment>
<dbReference type="SMART" id="SM00463">
    <property type="entry name" value="SMR"/>
    <property type="match status" value="1"/>
</dbReference>
<proteinExistence type="inferred from homology"/>
<dbReference type="GO" id="GO:0006298">
    <property type="term" value="P:mismatch repair"/>
    <property type="evidence" value="ECO:0007669"/>
    <property type="project" value="InterPro"/>
</dbReference>
<dbReference type="GO" id="GO:0140664">
    <property type="term" value="F:ATP-dependent DNA damage sensor activity"/>
    <property type="evidence" value="ECO:0007669"/>
    <property type="project" value="InterPro"/>
</dbReference>
<keyword evidence="4 8" id="KW-0378">Hydrolase</keyword>
<keyword evidence="3 8" id="KW-0547">Nucleotide-binding</keyword>
<evidence type="ECO:0000256" key="8">
    <source>
        <dbReference type="HAMAP-Rule" id="MF_00092"/>
    </source>
</evidence>
<sequence length="791" mass="88131">MNQKTLTKLEFDKITALLEEEASSFRGQQLCRRLKPMTDLEKINTFQDQTAAAFTRIVQKGRISFGDAAPIEESMKRLEIGGSLSITELLRISRLLSNTARVKSYGRHDTQAEMSDCLDIFFDRLEPLTPLTNEIERCIVSEDEISDDASPALKRIRRNINGINDKVHSTLTSLVNGSLRTYLQDPIITMRGDRYCLPVKAEYRGQVQGLIHDQSSTGSTLFIEPMAVVKLNNDLKELYAQEQEEIQVILADLSAEAAQYIEEIRTDYRTMTDLDFIFARGALALSMNASRPMLNEEGRIRIREGRHPLLNPKTVVPITVSLGEDFTLLIITGPNTGGKTVSLKTVGLFTLMGQAGLHIPAGDRSELAVFRQVYADIGDEQSIEQSLSTFSSHMTNIVSFLKKVDERSLVLFDELGAGTDPTEGAALAIAILSHLHQRGIRTMATTHYSELKVYALSTPGVENACCEFDVESLRPTYRLLIGIPGKSNAFAISGKLGLPDYIIEDAKKRLSEQDVSFEDLLSDLEASRRTIEKEQEEIAAYRREAEALKQKVTQSQAKLDEQRDRILREANEKANAILREAKEVADETIKNFRKFGKENISAAEMEKERDRLRQKIKDTSAASSLKVQKPKKAYKPSDFKLGESVKVLSMNLTGTISSRPDSRGNVTVQMGILRSQVNISDLEIIEEPSPYTSKKLNHSSKGRIGMGKSLSVSPEINLLGKTVDEAVAELDKYLDDALLSHLNTVRVVHGKGTGALRKGVHEYLRRQKHVKSYHLAEFGEGDAGVTIVDLK</sequence>
<dbReference type="PANTHER" id="PTHR48466:SF2">
    <property type="entry name" value="OS10G0509000 PROTEIN"/>
    <property type="match status" value="1"/>
</dbReference>
<dbReference type="SUPFAM" id="SSF48334">
    <property type="entry name" value="DNA repair protein MutS, domain III"/>
    <property type="match status" value="1"/>
</dbReference>
<evidence type="ECO:0000256" key="1">
    <source>
        <dbReference type="ARBA" id="ARBA00022722"/>
    </source>
</evidence>
<feature type="binding site" evidence="8">
    <location>
        <begin position="333"/>
        <end position="340"/>
    </location>
    <ligand>
        <name>ATP</name>
        <dbReference type="ChEBI" id="CHEBI:30616"/>
    </ligand>
</feature>
<dbReference type="GO" id="GO:0043023">
    <property type="term" value="F:ribosomal large subunit binding"/>
    <property type="evidence" value="ECO:0007669"/>
    <property type="project" value="UniProtKB-UniRule"/>
</dbReference>
<dbReference type="PROSITE" id="PS50828">
    <property type="entry name" value="SMR"/>
    <property type="match status" value="1"/>
</dbReference>
<feature type="domain" description="Smr" evidence="10">
    <location>
        <begin position="716"/>
        <end position="791"/>
    </location>
</feature>
<dbReference type="Proteomes" id="UP000823894">
    <property type="component" value="Unassembled WGS sequence"/>
</dbReference>
<dbReference type="Gene3D" id="3.30.1370.110">
    <property type="match status" value="1"/>
</dbReference>
<dbReference type="SMART" id="SM00534">
    <property type="entry name" value="MUTSac"/>
    <property type="match status" value="1"/>
</dbReference>
<dbReference type="InterPro" id="IPR027417">
    <property type="entry name" value="P-loop_NTPase"/>
</dbReference>
<dbReference type="GO" id="GO:0045910">
    <property type="term" value="P:negative regulation of DNA recombination"/>
    <property type="evidence" value="ECO:0007669"/>
    <property type="project" value="InterPro"/>
</dbReference>
<dbReference type="Pfam" id="PF01713">
    <property type="entry name" value="Smr"/>
    <property type="match status" value="1"/>
</dbReference>
<dbReference type="EC" id="3.6.4.-" evidence="8"/>
<reference evidence="11" key="2">
    <citation type="submission" date="2021-04" db="EMBL/GenBank/DDBJ databases">
        <authorList>
            <person name="Gilroy R."/>
        </authorList>
    </citation>
    <scope>NUCLEOTIDE SEQUENCE</scope>
    <source>
        <strain evidence="11">ChiGjej1B1-1692</strain>
    </source>
</reference>